<reference evidence="4 5" key="1">
    <citation type="journal article" date="2006" name="Science">
        <title>Genome of rice cluster I archaea -- the key methane producers in the rice rhizosphere.</title>
        <authorList>
            <person name="Erkel C."/>
            <person name="Kube M."/>
            <person name="Reinhardt R."/>
            <person name="Liesack W."/>
        </authorList>
    </citation>
    <scope>NUCLEOTIDE SEQUENCE [LARGE SCALE GENOMIC DNA]</scope>
    <source>
        <strain evidence="5">DSM 22066 / NBRC 105507 / MRE50</strain>
    </source>
</reference>
<dbReference type="OrthoDB" id="140770at2157"/>
<dbReference type="KEGG" id="rci:RRC299"/>
<dbReference type="InterPro" id="IPR016181">
    <property type="entry name" value="Acyl_CoA_acyltransferase"/>
</dbReference>
<dbReference type="InterPro" id="IPR050832">
    <property type="entry name" value="Bact_Acetyltransf"/>
</dbReference>
<dbReference type="PANTHER" id="PTHR43877:SF2">
    <property type="entry name" value="AMINOALKYLPHOSPHONATE N-ACETYLTRANSFERASE-RELATED"/>
    <property type="match status" value="1"/>
</dbReference>
<evidence type="ECO:0000256" key="2">
    <source>
        <dbReference type="ARBA" id="ARBA00023315"/>
    </source>
</evidence>
<dbReference type="eggNOG" id="arCOG00826">
    <property type="taxonomic scope" value="Archaea"/>
</dbReference>
<feature type="domain" description="N-acetyltransferase" evidence="3">
    <location>
        <begin position="10"/>
        <end position="156"/>
    </location>
</feature>
<dbReference type="RefSeq" id="WP_012034565.1">
    <property type="nucleotide sequence ID" value="NC_009464.1"/>
</dbReference>
<name>Q0W0R3_METAR</name>
<evidence type="ECO:0000313" key="4">
    <source>
        <dbReference type="EMBL" id="CAJ38030.1"/>
    </source>
</evidence>
<dbReference type="GeneID" id="5144400"/>
<gene>
    <name evidence="4" type="ORF">RRC299</name>
</gene>
<dbReference type="SUPFAM" id="SSF55729">
    <property type="entry name" value="Acyl-CoA N-acyltransferases (Nat)"/>
    <property type="match status" value="1"/>
</dbReference>
<organism evidence="4 5">
    <name type="scientific">Methanocella arvoryzae (strain DSM 22066 / NBRC 105507 / MRE50)</name>
    <dbReference type="NCBI Taxonomy" id="351160"/>
    <lineage>
        <taxon>Archaea</taxon>
        <taxon>Methanobacteriati</taxon>
        <taxon>Methanobacteriota</taxon>
        <taxon>Stenosarchaea group</taxon>
        <taxon>Methanomicrobia</taxon>
        <taxon>Methanocellales</taxon>
        <taxon>Methanocellaceae</taxon>
        <taxon>Methanocella</taxon>
    </lineage>
</organism>
<dbReference type="EC" id="2.3.1.-" evidence="4"/>
<proteinExistence type="predicted"/>
<dbReference type="GO" id="GO:0016747">
    <property type="term" value="F:acyltransferase activity, transferring groups other than amino-acyl groups"/>
    <property type="evidence" value="ECO:0007669"/>
    <property type="project" value="InterPro"/>
</dbReference>
<protein>
    <submittedName>
        <fullName evidence="4">Acetyltransferase (GNAT family)</fullName>
        <ecNumber evidence="4">2.3.1.-</ecNumber>
    </submittedName>
</protein>
<accession>Q0W0R3</accession>
<keyword evidence="5" id="KW-1185">Reference proteome</keyword>
<dbReference type="EMBL" id="AM114193">
    <property type="protein sequence ID" value="CAJ38030.1"/>
    <property type="molecule type" value="Genomic_DNA"/>
</dbReference>
<evidence type="ECO:0000259" key="3">
    <source>
        <dbReference type="PROSITE" id="PS51186"/>
    </source>
</evidence>
<evidence type="ECO:0000256" key="1">
    <source>
        <dbReference type="ARBA" id="ARBA00022679"/>
    </source>
</evidence>
<dbReference type="InterPro" id="IPR000182">
    <property type="entry name" value="GNAT_dom"/>
</dbReference>
<evidence type="ECO:0000313" key="5">
    <source>
        <dbReference type="Proteomes" id="UP000000663"/>
    </source>
</evidence>
<dbReference type="PROSITE" id="PS51186">
    <property type="entry name" value="GNAT"/>
    <property type="match status" value="1"/>
</dbReference>
<keyword evidence="2 4" id="KW-0012">Acyltransferase</keyword>
<dbReference type="CDD" id="cd04301">
    <property type="entry name" value="NAT_SF"/>
    <property type="match status" value="1"/>
</dbReference>
<dbReference type="Proteomes" id="UP000000663">
    <property type="component" value="Chromosome"/>
</dbReference>
<dbReference type="AlphaFoldDB" id="Q0W0R3"/>
<sequence>MTDDVPITITPERPDTPDSLALIAELSRYIAPLYPHDSEHGLTPEEMVREGVAFFIIRSNGIPAGCGGVRFQGTEYGEIMRMYIRPEYRGQGLGKIVLKHLEEYSWEHGVKSLRLKTGIYQPEALGLYERLGYRLIPPFGSYRAHPLNRYYEKIRP</sequence>
<dbReference type="PANTHER" id="PTHR43877">
    <property type="entry name" value="AMINOALKYLPHOSPHONATE N-ACETYLTRANSFERASE-RELATED-RELATED"/>
    <property type="match status" value="1"/>
</dbReference>
<keyword evidence="1 4" id="KW-0808">Transferase</keyword>
<dbReference type="Gene3D" id="3.40.630.30">
    <property type="match status" value="1"/>
</dbReference>
<dbReference type="Pfam" id="PF00583">
    <property type="entry name" value="Acetyltransf_1"/>
    <property type="match status" value="1"/>
</dbReference>